<accession>A0A6J2K5P0</accession>
<feature type="region of interest" description="Disordered" evidence="4">
    <location>
        <begin position="80"/>
        <end position="158"/>
    </location>
</feature>
<keyword evidence="2 5" id="KW-0732">Signal</keyword>
<sequence length="246" mass="26198">MKLVTACALLIASALAEPPVDNRYLPPSQNYGPPDSGVFGARGPNGFRSSSRFPSTRVGSSFGAPHGALSAQYGAPQLTLNSQFGNAPSTQYGAPQAPTAKYGPPQSSPAILYGAPRDGFGPQLSGQRANGADFSDLQSRHYLPPGTGRDGYGADEANGEPAKYSFEYMVKDEYSGNDFGHHETRLGDRAEGIYYVVLPDGRKQTVEYEADQEGYKPRISYEDTGLGAFRAGQGYVNGGYSQDGPY</sequence>
<dbReference type="AlphaFoldDB" id="A0A6J2K5P0"/>
<dbReference type="KEGG" id="bman:114248271"/>
<feature type="region of interest" description="Disordered" evidence="4">
    <location>
        <begin position="21"/>
        <end position="59"/>
    </location>
</feature>
<gene>
    <name evidence="7" type="primary">LOC114248271</name>
</gene>
<evidence type="ECO:0000313" key="6">
    <source>
        <dbReference type="Proteomes" id="UP000504629"/>
    </source>
</evidence>
<dbReference type="GO" id="GO:0005615">
    <property type="term" value="C:extracellular space"/>
    <property type="evidence" value="ECO:0007669"/>
    <property type="project" value="TreeGrafter"/>
</dbReference>
<organism evidence="6 7">
    <name type="scientific">Bombyx mandarina</name>
    <name type="common">Wild silk moth</name>
    <name type="synonym">Wild silkworm</name>
    <dbReference type="NCBI Taxonomy" id="7092"/>
    <lineage>
        <taxon>Eukaryota</taxon>
        <taxon>Metazoa</taxon>
        <taxon>Ecdysozoa</taxon>
        <taxon>Arthropoda</taxon>
        <taxon>Hexapoda</taxon>
        <taxon>Insecta</taxon>
        <taxon>Pterygota</taxon>
        <taxon>Neoptera</taxon>
        <taxon>Endopterygota</taxon>
        <taxon>Lepidoptera</taxon>
        <taxon>Glossata</taxon>
        <taxon>Ditrysia</taxon>
        <taxon>Bombycoidea</taxon>
        <taxon>Bombycidae</taxon>
        <taxon>Bombycinae</taxon>
        <taxon>Bombyx</taxon>
    </lineage>
</organism>
<proteinExistence type="predicted"/>
<reference evidence="7" key="1">
    <citation type="submission" date="2025-08" db="UniProtKB">
        <authorList>
            <consortium name="RefSeq"/>
        </authorList>
    </citation>
    <scope>IDENTIFICATION</scope>
    <source>
        <tissue evidence="7">Silk gland</tissue>
    </source>
</reference>
<feature type="compositionally biased region" description="Polar residues" evidence="4">
    <location>
        <begin position="80"/>
        <end position="93"/>
    </location>
</feature>
<feature type="chain" id="PRO_5027074270" evidence="5">
    <location>
        <begin position="17"/>
        <end position="246"/>
    </location>
</feature>
<dbReference type="Pfam" id="PF00379">
    <property type="entry name" value="Chitin_bind_4"/>
    <property type="match status" value="1"/>
</dbReference>
<evidence type="ECO:0000256" key="2">
    <source>
        <dbReference type="ARBA" id="ARBA00022729"/>
    </source>
</evidence>
<dbReference type="GO" id="GO:0031012">
    <property type="term" value="C:extracellular matrix"/>
    <property type="evidence" value="ECO:0007669"/>
    <property type="project" value="TreeGrafter"/>
</dbReference>
<evidence type="ECO:0000313" key="7">
    <source>
        <dbReference type="RefSeq" id="XP_028037265.1"/>
    </source>
</evidence>
<evidence type="ECO:0000256" key="1">
    <source>
        <dbReference type="ARBA" id="ARBA00022460"/>
    </source>
</evidence>
<dbReference type="PANTHER" id="PTHR12236:SF98">
    <property type="entry name" value="CUTICULAR PROTEIN 56F"/>
    <property type="match status" value="1"/>
</dbReference>
<evidence type="ECO:0000256" key="3">
    <source>
        <dbReference type="PROSITE-ProRule" id="PRU00497"/>
    </source>
</evidence>
<dbReference type="OrthoDB" id="6428372at2759"/>
<evidence type="ECO:0000256" key="5">
    <source>
        <dbReference type="SAM" id="SignalP"/>
    </source>
</evidence>
<dbReference type="PROSITE" id="PS51155">
    <property type="entry name" value="CHIT_BIND_RR_2"/>
    <property type="match status" value="1"/>
</dbReference>
<dbReference type="PANTHER" id="PTHR12236">
    <property type="entry name" value="STRUCTURAL CONTITUENT OF CUTICLE"/>
    <property type="match status" value="1"/>
</dbReference>
<dbReference type="GeneID" id="114248271"/>
<dbReference type="InterPro" id="IPR000618">
    <property type="entry name" value="Insect_cuticle"/>
</dbReference>
<keyword evidence="6" id="KW-1185">Reference proteome</keyword>
<dbReference type="InterPro" id="IPR031311">
    <property type="entry name" value="CHIT_BIND_RR_consensus"/>
</dbReference>
<dbReference type="GO" id="GO:0042302">
    <property type="term" value="F:structural constituent of cuticle"/>
    <property type="evidence" value="ECO:0007669"/>
    <property type="project" value="UniProtKB-UniRule"/>
</dbReference>
<dbReference type="Proteomes" id="UP000504629">
    <property type="component" value="Unplaced"/>
</dbReference>
<dbReference type="RefSeq" id="XP_028037265.1">
    <property type="nucleotide sequence ID" value="XM_028181464.1"/>
</dbReference>
<protein>
    <submittedName>
        <fullName evidence="7">Pro-resilin-like isoform X1</fullName>
    </submittedName>
</protein>
<name>A0A6J2K5P0_BOMMA</name>
<feature type="signal peptide" evidence="5">
    <location>
        <begin position="1"/>
        <end position="16"/>
    </location>
</feature>
<dbReference type="PROSITE" id="PS00233">
    <property type="entry name" value="CHIT_BIND_RR_1"/>
    <property type="match status" value="1"/>
</dbReference>
<feature type="compositionally biased region" description="Polar residues" evidence="4">
    <location>
        <begin position="47"/>
        <end position="59"/>
    </location>
</feature>
<dbReference type="InterPro" id="IPR051217">
    <property type="entry name" value="Insect_Cuticle_Struc_Prot"/>
</dbReference>
<evidence type="ECO:0000256" key="4">
    <source>
        <dbReference type="SAM" id="MobiDB-lite"/>
    </source>
</evidence>
<keyword evidence="1 3" id="KW-0193">Cuticle</keyword>